<dbReference type="EMBL" id="JYJA01000035">
    <property type="protein sequence ID" value="KJL42255.1"/>
    <property type="molecule type" value="Genomic_DNA"/>
</dbReference>
<dbReference type="Proteomes" id="UP000034098">
    <property type="component" value="Unassembled WGS sequence"/>
</dbReference>
<evidence type="ECO:0000313" key="2">
    <source>
        <dbReference type="Proteomes" id="UP000034098"/>
    </source>
</evidence>
<accession>A0A0M2H792</accession>
<gene>
    <name evidence="1" type="ORF">RS82_02271</name>
</gene>
<evidence type="ECO:0000313" key="1">
    <source>
        <dbReference type="EMBL" id="KJL42255.1"/>
    </source>
</evidence>
<reference evidence="1 2" key="1">
    <citation type="submission" date="2015-02" db="EMBL/GenBank/DDBJ databases">
        <title>Draft genome sequences of ten Microbacterium spp. with emphasis on heavy metal contaminated environments.</title>
        <authorList>
            <person name="Corretto E."/>
        </authorList>
    </citation>
    <scope>NUCLEOTIDE SEQUENCE [LARGE SCALE GENOMIC DNA]</scope>
    <source>
        <strain evidence="1 2">DSM 8608</strain>
    </source>
</reference>
<dbReference type="PATRIC" id="fig|69370.6.peg.2307"/>
<name>A0A0M2H792_MICTR</name>
<keyword evidence="2" id="KW-1185">Reference proteome</keyword>
<protein>
    <submittedName>
        <fullName evidence="1">Uncharacterized protein</fullName>
    </submittedName>
</protein>
<comment type="caution">
    <text evidence="1">The sequence shown here is derived from an EMBL/GenBank/DDBJ whole genome shotgun (WGS) entry which is preliminary data.</text>
</comment>
<proteinExistence type="predicted"/>
<dbReference type="AlphaFoldDB" id="A0A0M2H792"/>
<sequence length="232" mass="24442">MMSPMSDDLTDAAAGELQALRLRAYGPDADIDDDPQALSRLRELEARAAGATEADIPLVTVVAPATTGQDEPTDAVSVVTVPWWERHRPLLWGGSLLLAVLLGAVVASVQLPSGREQVAVLGEDADGLWPEQMWGARPPDGVTFDEYLGLTAIASARDFGNGTNSTCLWVYDSDSVNFGLSAGSCATGSAPSSTTIAVTAQAPPALLEEFAEGTTLQFVREGDRVIVYAQRP</sequence>
<organism evidence="1 2">
    <name type="scientific">Microbacterium trichothecenolyticum</name>
    <name type="common">Aureobacterium trichothecenolyticum</name>
    <dbReference type="NCBI Taxonomy" id="69370"/>
    <lineage>
        <taxon>Bacteria</taxon>
        <taxon>Bacillati</taxon>
        <taxon>Actinomycetota</taxon>
        <taxon>Actinomycetes</taxon>
        <taxon>Micrococcales</taxon>
        <taxon>Microbacteriaceae</taxon>
        <taxon>Microbacterium</taxon>
    </lineage>
</organism>